<dbReference type="EMBL" id="AHAT01029900">
    <property type="status" value="NOT_ANNOTATED_CDS"/>
    <property type="molecule type" value="Genomic_DNA"/>
</dbReference>
<dbReference type="GO" id="GO:0035091">
    <property type="term" value="F:phosphatidylinositol binding"/>
    <property type="evidence" value="ECO:0007669"/>
    <property type="project" value="InterPro"/>
</dbReference>
<proteinExistence type="predicted"/>
<dbReference type="HOGENOM" id="CLU_057345_1_0_1"/>
<dbReference type="Gene3D" id="3.30.1520.10">
    <property type="entry name" value="Phox-like domain"/>
    <property type="match status" value="1"/>
</dbReference>
<feature type="compositionally biased region" description="Low complexity" evidence="1">
    <location>
        <begin position="347"/>
        <end position="357"/>
    </location>
</feature>
<protein>
    <submittedName>
        <fullName evidence="3">HCLS1 binding protein 3</fullName>
    </submittedName>
</protein>
<dbReference type="InterPro" id="IPR037901">
    <property type="entry name" value="HS1BP3_PX"/>
</dbReference>
<dbReference type="EMBL" id="AHAT01029901">
    <property type="status" value="NOT_ANNOTATED_CDS"/>
    <property type="molecule type" value="Genomic_DNA"/>
</dbReference>
<sequence>MPSPPEPVSCSHRRGYDPVATTGKRLWRHTQLQNEDTGIDLCVPVYQEIRGSMMTGHVEYQIVVVSRLAAFKSIKHKPEDVVQLVVSKKYSEIDEFYQKLVAHYPKIALPAMPRKALFVGDMDIKERRVTFDELVKFISKNTTLATCPELLEFLGVKTTDVVDLKSKNVPEQEEEEEGFDFFSKEEVLPAEEIPRLRQNKTTKLCKPPDDDEEVEESLDPLGIIKSKKIKKPASEQRIKGKFSLFDEEVDPDDDLFEPAKVSSTTNKVLSAKDSGLKLFEDPDLGGAVKAGDSLLLPTAHTAVGAETDSILDEETEELFRVEDDFDKLLKVSRSAKPKPKLPPKPKPAVAKKPSSLSNSGASLPAAPIPESKMESMDQMDILKYIQQNESVATDNVDLF</sequence>
<dbReference type="GO" id="GO:0010507">
    <property type="term" value="P:negative regulation of autophagy"/>
    <property type="evidence" value="ECO:0007669"/>
    <property type="project" value="Ensembl"/>
</dbReference>
<evidence type="ECO:0000259" key="2">
    <source>
        <dbReference type="PROSITE" id="PS50195"/>
    </source>
</evidence>
<feature type="region of interest" description="Disordered" evidence="1">
    <location>
        <begin position="331"/>
        <end position="374"/>
    </location>
</feature>
<dbReference type="Pfam" id="PF00787">
    <property type="entry name" value="PX"/>
    <property type="match status" value="1"/>
</dbReference>
<dbReference type="Ensembl" id="ENSLOCT00000021295.1">
    <property type="protein sequence ID" value="ENSLOCP00000021259.1"/>
    <property type="gene ID" value="ENSLOCG00000017199.1"/>
</dbReference>
<dbReference type="PANTHER" id="PTHR14431:SF1">
    <property type="entry name" value="HCLS1-BINDING PROTEIN 3"/>
    <property type="match status" value="1"/>
</dbReference>
<reference evidence="4" key="1">
    <citation type="submission" date="2011-12" db="EMBL/GenBank/DDBJ databases">
        <title>The Draft Genome of Lepisosteus oculatus.</title>
        <authorList>
            <consortium name="The Broad Institute Genome Assembly &amp; Analysis Group"/>
            <consortium name="Computational R&amp;D Group"/>
            <consortium name="and Sequencing Platform"/>
            <person name="Di Palma F."/>
            <person name="Alfoldi J."/>
            <person name="Johnson J."/>
            <person name="Berlin A."/>
            <person name="Gnerre S."/>
            <person name="Jaffe D."/>
            <person name="MacCallum I."/>
            <person name="Young S."/>
            <person name="Walker B.J."/>
            <person name="Lander E.S."/>
            <person name="Lindblad-Toh K."/>
        </authorList>
    </citation>
    <scope>NUCLEOTIDE SEQUENCE [LARGE SCALE GENOMIC DNA]</scope>
</reference>
<dbReference type="InParanoid" id="W5NKV0"/>
<dbReference type="InterPro" id="IPR036871">
    <property type="entry name" value="PX_dom_sf"/>
</dbReference>
<evidence type="ECO:0000313" key="3">
    <source>
        <dbReference type="Ensembl" id="ENSLOCP00000021259.1"/>
    </source>
</evidence>
<dbReference type="SUPFAM" id="SSF64268">
    <property type="entry name" value="PX domain"/>
    <property type="match status" value="1"/>
</dbReference>
<keyword evidence="4" id="KW-1185">Reference proteome</keyword>
<organism evidence="3 4">
    <name type="scientific">Lepisosteus oculatus</name>
    <name type="common">Spotted gar</name>
    <dbReference type="NCBI Taxonomy" id="7918"/>
    <lineage>
        <taxon>Eukaryota</taxon>
        <taxon>Metazoa</taxon>
        <taxon>Chordata</taxon>
        <taxon>Craniata</taxon>
        <taxon>Vertebrata</taxon>
        <taxon>Euteleostomi</taxon>
        <taxon>Actinopterygii</taxon>
        <taxon>Neopterygii</taxon>
        <taxon>Holostei</taxon>
        <taxon>Semionotiformes</taxon>
        <taxon>Lepisosteidae</taxon>
        <taxon>Lepisosteus</taxon>
    </lineage>
</organism>
<dbReference type="OrthoDB" id="10254720at2759"/>
<feature type="domain" description="PX" evidence="2">
    <location>
        <begin position="38"/>
        <end position="161"/>
    </location>
</feature>
<dbReference type="InterPro" id="IPR001683">
    <property type="entry name" value="PX_dom"/>
</dbReference>
<dbReference type="PROSITE" id="PS50195">
    <property type="entry name" value="PX"/>
    <property type="match status" value="1"/>
</dbReference>
<evidence type="ECO:0000256" key="1">
    <source>
        <dbReference type="SAM" id="MobiDB-lite"/>
    </source>
</evidence>
<dbReference type="FunCoup" id="W5NKV0">
    <property type="interactions" value="448"/>
</dbReference>
<accession>W5NKV0</accession>
<reference evidence="3" key="3">
    <citation type="submission" date="2025-09" db="UniProtKB">
        <authorList>
            <consortium name="Ensembl"/>
        </authorList>
    </citation>
    <scope>IDENTIFICATION</scope>
</reference>
<dbReference type="KEGG" id="loc:102686456"/>
<feature type="compositionally biased region" description="Basic residues" evidence="1">
    <location>
        <begin position="333"/>
        <end position="343"/>
    </location>
</feature>
<dbReference type="PANTHER" id="PTHR14431">
    <property type="entry name" value="HCLS1-BINDING PROTEIN 3"/>
    <property type="match status" value="1"/>
</dbReference>
<dbReference type="AlphaFoldDB" id="W5NKV0"/>
<dbReference type="Proteomes" id="UP000018468">
    <property type="component" value="Linkage group LG1"/>
</dbReference>
<evidence type="ECO:0000313" key="4">
    <source>
        <dbReference type="Proteomes" id="UP000018468"/>
    </source>
</evidence>
<reference evidence="3" key="2">
    <citation type="submission" date="2025-08" db="UniProtKB">
        <authorList>
            <consortium name="Ensembl"/>
        </authorList>
    </citation>
    <scope>IDENTIFICATION</scope>
</reference>
<dbReference type="InterPro" id="IPR039701">
    <property type="entry name" value="HS1BP3"/>
</dbReference>
<dbReference type="SMART" id="SM00312">
    <property type="entry name" value="PX"/>
    <property type="match status" value="1"/>
</dbReference>
<dbReference type="CDD" id="cd06868">
    <property type="entry name" value="PX_HS1BP3"/>
    <property type="match status" value="1"/>
</dbReference>
<dbReference type="Bgee" id="ENSLOCG00000017199">
    <property type="expression patterns" value="Expressed in bone element and 12 other cell types or tissues"/>
</dbReference>
<name>W5NKV0_LEPOC</name>
<dbReference type="eggNOG" id="ENOG502QSUW">
    <property type="taxonomic scope" value="Eukaryota"/>
</dbReference>
<dbReference type="GeneTree" id="ENSGT00390000013092"/>
<dbReference type="OMA" id="NRIQTMN"/>
<dbReference type="STRING" id="7918.ENSLOCP00000021259"/>